<evidence type="ECO:0000313" key="2">
    <source>
        <dbReference type="EMBL" id="CEM11348.1"/>
    </source>
</evidence>
<feature type="compositionally biased region" description="Low complexity" evidence="1">
    <location>
        <begin position="371"/>
        <end position="391"/>
    </location>
</feature>
<dbReference type="VEuPathDB" id="CryptoDB:Cvel_16513"/>
<dbReference type="PhylomeDB" id="A0A0G4FDU4"/>
<feature type="compositionally biased region" description="Gly residues" evidence="1">
    <location>
        <begin position="215"/>
        <end position="224"/>
    </location>
</feature>
<organism evidence="2">
    <name type="scientific">Chromera velia CCMP2878</name>
    <dbReference type="NCBI Taxonomy" id="1169474"/>
    <lineage>
        <taxon>Eukaryota</taxon>
        <taxon>Sar</taxon>
        <taxon>Alveolata</taxon>
        <taxon>Colpodellida</taxon>
        <taxon>Chromeraceae</taxon>
        <taxon>Chromera</taxon>
    </lineage>
</organism>
<feature type="region of interest" description="Disordered" evidence="1">
    <location>
        <begin position="153"/>
        <end position="248"/>
    </location>
</feature>
<reference evidence="2" key="1">
    <citation type="submission" date="2014-11" db="EMBL/GenBank/DDBJ databases">
        <authorList>
            <person name="Otto D Thomas"/>
            <person name="Naeem Raeece"/>
        </authorList>
    </citation>
    <scope>NUCLEOTIDE SEQUENCE</scope>
</reference>
<dbReference type="EMBL" id="CDMZ01000301">
    <property type="protein sequence ID" value="CEM11348.1"/>
    <property type="molecule type" value="Genomic_DNA"/>
</dbReference>
<feature type="compositionally biased region" description="Basic and acidic residues" evidence="1">
    <location>
        <begin position="180"/>
        <end position="203"/>
    </location>
</feature>
<feature type="compositionally biased region" description="Basic and acidic residues" evidence="1">
    <location>
        <begin position="281"/>
        <end position="295"/>
    </location>
</feature>
<accession>A0A0G4FDU4</accession>
<feature type="region of interest" description="Disordered" evidence="1">
    <location>
        <begin position="268"/>
        <end position="295"/>
    </location>
</feature>
<feature type="region of interest" description="Disordered" evidence="1">
    <location>
        <begin position="363"/>
        <end position="471"/>
    </location>
</feature>
<name>A0A0G4FDU4_9ALVE</name>
<feature type="compositionally biased region" description="Acidic residues" evidence="1">
    <location>
        <begin position="154"/>
        <end position="166"/>
    </location>
</feature>
<dbReference type="AlphaFoldDB" id="A0A0G4FDU4"/>
<evidence type="ECO:0000256" key="1">
    <source>
        <dbReference type="SAM" id="MobiDB-lite"/>
    </source>
</evidence>
<proteinExistence type="predicted"/>
<protein>
    <submittedName>
        <fullName evidence="2">Uncharacterized protein</fullName>
    </submittedName>
</protein>
<sequence>MAISFPERYYRYKQIEFQNYVLLSSYDLDPVAASIRAYTEGGDRMMKHFRDVFRGTESNEDEKAWCLVYEMCYQVRCMFHRLKHHDDRSCPIVFEREDPKVEVVPPKDPRDRVDKNKVGRGDRAWEELSEASVAKTGRERRGDEGSSYVYLSGAEDEETVTEEDTFASESLLWGRSSGSDLDRHDGDDGRDPLDGNRGHRDSLLDNSLYDPPPGGYSGGDWGGGTDDDGGRDGGGDAPPGSSQALYHGISVRERARLRLLARRRPRRSSGRRIFSGDDGDDERRAESSAKRGRDLAPDLSVRDPLAFKVKEIRDRRVKRLFIKYVFNIRRGRVPEEAVHIIDDPVQLREVEVWKLLKEERVGGAKGSADTVSAEPSASSSSSAVPSFSAVPAVPPVEGESRVVPEATESQPVVPSNAGGEERVEDHGGPPATEGASDEGNEVGGVEPLGPIMENMETDEEPPSLVASTDGDGYASNASLSTFKASGLGFGSDSSSSDEKWGILGGRKLPRAGEGPTVRQNPPKKEIEEMNKVNEVLQGLQWEWFNTLYTMEVLREERARRVPEVTGRNWNDDFQEERGILSFVGAMA</sequence>
<gene>
    <name evidence="2" type="ORF">Cvel_16513</name>
</gene>